<keyword evidence="2" id="KW-0472">Membrane</keyword>
<name>A0A450YET5_9GAMM</name>
<dbReference type="Pfam" id="PF00805">
    <property type="entry name" value="Pentapeptide"/>
    <property type="match status" value="3"/>
</dbReference>
<feature type="transmembrane region" description="Helical" evidence="2">
    <location>
        <begin position="21"/>
        <end position="43"/>
    </location>
</feature>
<evidence type="ECO:0000313" key="3">
    <source>
        <dbReference type="EMBL" id="VFK40070.1"/>
    </source>
</evidence>
<dbReference type="PANTHER" id="PTHR47485:SF1">
    <property type="entry name" value="THYLAKOID LUMENAL 17.4 KDA PROTEIN, CHLOROPLASTIC"/>
    <property type="match status" value="1"/>
</dbReference>
<evidence type="ECO:0000256" key="1">
    <source>
        <dbReference type="ARBA" id="ARBA00022737"/>
    </source>
</evidence>
<dbReference type="Gene3D" id="2.160.20.80">
    <property type="entry name" value="E3 ubiquitin-protein ligase SopA"/>
    <property type="match status" value="1"/>
</dbReference>
<dbReference type="InterPro" id="IPR001646">
    <property type="entry name" value="5peptide_repeat"/>
</dbReference>
<keyword evidence="2" id="KW-1133">Transmembrane helix</keyword>
<keyword evidence="1" id="KW-0677">Repeat</keyword>
<evidence type="ECO:0000256" key="2">
    <source>
        <dbReference type="SAM" id="Phobius"/>
    </source>
</evidence>
<dbReference type="AlphaFoldDB" id="A0A450YET5"/>
<organism evidence="3">
    <name type="scientific">Candidatus Kentrum sp. TC</name>
    <dbReference type="NCBI Taxonomy" id="2126339"/>
    <lineage>
        <taxon>Bacteria</taxon>
        <taxon>Pseudomonadati</taxon>
        <taxon>Pseudomonadota</taxon>
        <taxon>Gammaproteobacteria</taxon>
        <taxon>Candidatus Kentrum</taxon>
    </lineage>
</organism>
<dbReference type="EMBL" id="CAADFT010000006">
    <property type="protein sequence ID" value="VFK40070.1"/>
    <property type="molecule type" value="Genomic_DNA"/>
</dbReference>
<dbReference type="EMBL" id="CAADFS010000063">
    <property type="protein sequence ID" value="VFK48792.1"/>
    <property type="molecule type" value="Genomic_DNA"/>
</dbReference>
<dbReference type="SUPFAM" id="SSF141571">
    <property type="entry name" value="Pentapeptide repeat-like"/>
    <property type="match status" value="1"/>
</dbReference>
<dbReference type="PANTHER" id="PTHR47485">
    <property type="entry name" value="THYLAKOID LUMENAL 17.4 KDA PROTEIN, CHLOROPLASTIC"/>
    <property type="match status" value="1"/>
</dbReference>
<protein>
    <submittedName>
        <fullName evidence="3">Uncharacterized protein YjbI, contains pentapeptide repeats</fullName>
    </submittedName>
</protein>
<feature type="transmembrane region" description="Helical" evidence="2">
    <location>
        <begin position="63"/>
        <end position="82"/>
    </location>
</feature>
<keyword evidence="2" id="KW-0812">Transmembrane</keyword>
<evidence type="ECO:0000313" key="4">
    <source>
        <dbReference type="EMBL" id="VFK48792.1"/>
    </source>
</evidence>
<gene>
    <name evidence="4" type="ORF">BECKTC1821D_GA0114238_106319</name>
    <name evidence="3" type="ORF">BECKTC1821E_GA0114239_100654</name>
</gene>
<accession>A0A450YET5</accession>
<sequence length="387" mass="42418">MKMPYRAYEILSGMLAKITPSRIRVFSAWVFITVLASVLLHIILHINLPLVFTVGFWEKNSEWLRNISLIFAVFIGIFLAVWRNIVSNIASQAHAENARINNKNISISLRIHSTNLYLDCMKNLAKHESEKSIVILHSIIVLGRFLQEPKNEEYELAILALTRFLREIVPYDMGNADNPLAAKNKVARDAALSALKKRKTDEAAGEDARIDLSNLNLEEADLSGFDLQSVTLDGSNLAGIKLDSGDLGMLSLVGVNLGEARLSGVSFENSNLYNANIAGARMNGANLKNADLGRANLGAAYLMESNFQGTKLGNASFRGAVVTNADFEGAWLSDANFEGAIGLTAKQLSKAETLYGVESLPAHVGTELRKEHPELFEEPGGLDFEEI</sequence>
<reference evidence="3" key="1">
    <citation type="submission" date="2019-02" db="EMBL/GenBank/DDBJ databases">
        <authorList>
            <person name="Gruber-Vodicka R. H."/>
            <person name="Seah K. B. B."/>
        </authorList>
    </citation>
    <scope>NUCLEOTIDE SEQUENCE</scope>
    <source>
        <strain evidence="4">BECK_BZ123</strain>
        <strain evidence="3">BECK_BZ125</strain>
    </source>
</reference>
<proteinExistence type="predicted"/>